<comment type="catalytic activity">
    <reaction evidence="7">
        <text>L-threonyl-[protein] + ATP = O-phospho-L-threonyl-[protein] + ADP + H(+)</text>
        <dbReference type="Rhea" id="RHEA:46608"/>
        <dbReference type="Rhea" id="RHEA-COMP:11060"/>
        <dbReference type="Rhea" id="RHEA-COMP:11605"/>
        <dbReference type="ChEBI" id="CHEBI:15378"/>
        <dbReference type="ChEBI" id="CHEBI:30013"/>
        <dbReference type="ChEBI" id="CHEBI:30616"/>
        <dbReference type="ChEBI" id="CHEBI:61977"/>
        <dbReference type="ChEBI" id="CHEBI:456216"/>
        <dbReference type="EC" id="2.7.11.1"/>
    </reaction>
</comment>
<dbReference type="Proteomes" id="UP000324800">
    <property type="component" value="Unassembled WGS sequence"/>
</dbReference>
<dbReference type="Gene3D" id="1.10.510.10">
    <property type="entry name" value="Transferase(Phosphotransferase) domain 1"/>
    <property type="match status" value="1"/>
</dbReference>
<evidence type="ECO:0000256" key="8">
    <source>
        <dbReference type="ARBA" id="ARBA00048679"/>
    </source>
</evidence>
<keyword evidence="4" id="KW-0547">Nucleotide-binding</keyword>
<dbReference type="Pfam" id="PF00069">
    <property type="entry name" value="Pkinase"/>
    <property type="match status" value="1"/>
</dbReference>
<dbReference type="PANTHER" id="PTHR44899">
    <property type="entry name" value="CAMK FAMILY PROTEIN KINASE"/>
    <property type="match status" value="1"/>
</dbReference>
<dbReference type="InterPro" id="IPR000719">
    <property type="entry name" value="Prot_kinase_dom"/>
</dbReference>
<evidence type="ECO:0000256" key="2">
    <source>
        <dbReference type="ARBA" id="ARBA00022527"/>
    </source>
</evidence>
<protein>
    <recommendedName>
        <fullName evidence="1">non-specific serine/threonine protein kinase</fullName>
        <ecNumber evidence="1">2.7.11.1</ecNumber>
    </recommendedName>
</protein>
<keyword evidence="5 10" id="KW-0418">Kinase</keyword>
<evidence type="ECO:0000256" key="6">
    <source>
        <dbReference type="ARBA" id="ARBA00022840"/>
    </source>
</evidence>
<dbReference type="OrthoDB" id="8693905at2759"/>
<dbReference type="InterPro" id="IPR008271">
    <property type="entry name" value="Ser/Thr_kinase_AS"/>
</dbReference>
<keyword evidence="2" id="KW-0723">Serine/threonine-protein kinase</keyword>
<evidence type="ECO:0000256" key="5">
    <source>
        <dbReference type="ARBA" id="ARBA00022777"/>
    </source>
</evidence>
<reference evidence="10 11" key="1">
    <citation type="submission" date="2019-03" db="EMBL/GenBank/DDBJ databases">
        <title>Single cell metagenomics reveals metabolic interactions within the superorganism composed of flagellate Streblomastix strix and complex community of Bacteroidetes bacteria on its surface.</title>
        <authorList>
            <person name="Treitli S.C."/>
            <person name="Kolisko M."/>
            <person name="Husnik F."/>
            <person name="Keeling P."/>
            <person name="Hampl V."/>
        </authorList>
    </citation>
    <scope>NUCLEOTIDE SEQUENCE [LARGE SCALE GENOMIC DNA]</scope>
    <source>
        <strain evidence="10">ST1C</strain>
    </source>
</reference>
<dbReference type="SMART" id="SM00220">
    <property type="entry name" value="S_TKc"/>
    <property type="match status" value="1"/>
</dbReference>
<keyword evidence="6" id="KW-0067">ATP-binding</keyword>
<dbReference type="InterPro" id="IPR011009">
    <property type="entry name" value="Kinase-like_dom_sf"/>
</dbReference>
<keyword evidence="3" id="KW-0808">Transferase</keyword>
<evidence type="ECO:0000256" key="1">
    <source>
        <dbReference type="ARBA" id="ARBA00012513"/>
    </source>
</evidence>
<evidence type="ECO:0000256" key="4">
    <source>
        <dbReference type="ARBA" id="ARBA00022741"/>
    </source>
</evidence>
<dbReference type="GO" id="GO:0004674">
    <property type="term" value="F:protein serine/threonine kinase activity"/>
    <property type="evidence" value="ECO:0007669"/>
    <property type="project" value="UniProtKB-KW"/>
</dbReference>
<dbReference type="EMBL" id="SNRW01027843">
    <property type="protein sequence ID" value="KAA6359813.1"/>
    <property type="molecule type" value="Genomic_DNA"/>
</dbReference>
<dbReference type="PROSITE" id="PS00108">
    <property type="entry name" value="PROTEIN_KINASE_ST"/>
    <property type="match status" value="1"/>
</dbReference>
<sequence length="204" mass="23607">MATNQKVSNPKFEVNMALVRQQAKIDHFDKYIVVKKLGQGSQGAAYQIQRKLDDQVLVYKKIQTFVEEEKDKAYKEVVTMKDLIHPNIVKFEEVFFHEGHIYIVMELCSGGNLENVWKELEKNNKFIPEDVVWKYLAQLSTGLEYLHSNKIIHRDLKPENILLDSEGNVKISDFGVSKIMPEQQIYILYAAGNQLYLCPELVSV</sequence>
<dbReference type="GO" id="GO:0005524">
    <property type="term" value="F:ATP binding"/>
    <property type="evidence" value="ECO:0007669"/>
    <property type="project" value="UniProtKB-KW"/>
</dbReference>
<dbReference type="EC" id="2.7.11.1" evidence="1"/>
<proteinExistence type="predicted"/>
<dbReference type="AlphaFoldDB" id="A0A5J4TPK5"/>
<gene>
    <name evidence="10" type="ORF">EZS28_044660</name>
</gene>
<comment type="catalytic activity">
    <reaction evidence="8">
        <text>L-seryl-[protein] + ATP = O-phospho-L-seryl-[protein] + ADP + H(+)</text>
        <dbReference type="Rhea" id="RHEA:17989"/>
        <dbReference type="Rhea" id="RHEA-COMP:9863"/>
        <dbReference type="Rhea" id="RHEA-COMP:11604"/>
        <dbReference type="ChEBI" id="CHEBI:15378"/>
        <dbReference type="ChEBI" id="CHEBI:29999"/>
        <dbReference type="ChEBI" id="CHEBI:30616"/>
        <dbReference type="ChEBI" id="CHEBI:83421"/>
        <dbReference type="ChEBI" id="CHEBI:456216"/>
        <dbReference type="EC" id="2.7.11.1"/>
    </reaction>
</comment>
<organism evidence="10 11">
    <name type="scientific">Streblomastix strix</name>
    <dbReference type="NCBI Taxonomy" id="222440"/>
    <lineage>
        <taxon>Eukaryota</taxon>
        <taxon>Metamonada</taxon>
        <taxon>Preaxostyla</taxon>
        <taxon>Oxymonadida</taxon>
        <taxon>Streblomastigidae</taxon>
        <taxon>Streblomastix</taxon>
    </lineage>
</organism>
<dbReference type="SUPFAM" id="SSF56112">
    <property type="entry name" value="Protein kinase-like (PK-like)"/>
    <property type="match status" value="1"/>
</dbReference>
<evidence type="ECO:0000313" key="11">
    <source>
        <dbReference type="Proteomes" id="UP000324800"/>
    </source>
</evidence>
<accession>A0A5J4TPK5</accession>
<evidence type="ECO:0000256" key="7">
    <source>
        <dbReference type="ARBA" id="ARBA00047899"/>
    </source>
</evidence>
<comment type="caution">
    <text evidence="10">The sequence shown here is derived from an EMBL/GenBank/DDBJ whole genome shotgun (WGS) entry which is preliminary data.</text>
</comment>
<evidence type="ECO:0000259" key="9">
    <source>
        <dbReference type="PROSITE" id="PS50011"/>
    </source>
</evidence>
<dbReference type="PANTHER" id="PTHR44899:SF10">
    <property type="entry name" value="NIMA-RELATED KINASE 2"/>
    <property type="match status" value="1"/>
</dbReference>
<name>A0A5J4TPK5_9EUKA</name>
<evidence type="ECO:0000313" key="10">
    <source>
        <dbReference type="EMBL" id="KAA6359813.1"/>
    </source>
</evidence>
<evidence type="ECO:0000256" key="3">
    <source>
        <dbReference type="ARBA" id="ARBA00022679"/>
    </source>
</evidence>
<dbReference type="InterPro" id="IPR051131">
    <property type="entry name" value="NEK_Ser/Thr_kinase_NIMA"/>
</dbReference>
<dbReference type="PROSITE" id="PS50011">
    <property type="entry name" value="PROTEIN_KINASE_DOM"/>
    <property type="match status" value="1"/>
</dbReference>
<feature type="domain" description="Protein kinase" evidence="9">
    <location>
        <begin position="31"/>
        <end position="204"/>
    </location>
</feature>